<comment type="similarity">
    <text evidence="7">Belongs to the SMC family.</text>
</comment>
<evidence type="ECO:0000256" key="1">
    <source>
        <dbReference type="ARBA" id="ARBA00004496"/>
    </source>
</evidence>
<keyword evidence="5 7" id="KW-0175">Coiled coil</keyword>
<evidence type="ECO:0000313" key="9">
    <source>
        <dbReference type="EMBL" id="EGO65159.1"/>
    </source>
</evidence>
<dbReference type="GO" id="GO:0005524">
    <property type="term" value="F:ATP binding"/>
    <property type="evidence" value="ECO:0007669"/>
    <property type="project" value="UniProtKB-UniRule"/>
</dbReference>
<keyword evidence="3 7" id="KW-0547">Nucleotide-binding</keyword>
<dbReference type="AlphaFoldDB" id="F7NFN6"/>
<feature type="coiled-coil region" evidence="7">
    <location>
        <begin position="754"/>
        <end position="788"/>
    </location>
</feature>
<dbReference type="PIRSF" id="PIRSF005719">
    <property type="entry name" value="SMC"/>
    <property type="match status" value="1"/>
</dbReference>
<evidence type="ECO:0000256" key="7">
    <source>
        <dbReference type="HAMAP-Rule" id="MF_01894"/>
    </source>
</evidence>
<sequence length="1187" mass="134200">MFLLLRKFEAYGFKSFADKTELEFGPGITVIVGPNGSGKSNISDAIRWVLGEQNIRNLRGAKTEDIIFAGSTKRRPLGVAEVSLIFDNSDHALPLDYNEVIITRRVFRSGESEYMINKSLCRLKDIQDLLTEAGLGRESMTIIGQNKIDEVLNSKPEERRLLFEEAAGITKYKHRKKEALRKLDDTEQNLVRVADIMAELETQLTPLSESAAKTEQYNTWHHELVACQVTQLLNKLQRAQQMVTSANAEREAFESGRIEMTTRLSVSEAELEKLTAELQAADSQVSVCETEINGIHTETERLDGRTAVLEERIVQKNQAIERIQADILRVGEQVRQIQQKLAESQTGFTEKRDHALQFNNTVILAEAELSETNRQLAAIEEQIAQGRDQAFDYLQELAGEKNSLQSLDRQTTQLASRQRQLQTEQANCNLQLEQIDGTLGQLQEQQSALRRNMQLADEKIQVLYQQKQSLEQKGFSLASEEKQVTQRWNESKSRWQILQNMQQDYEGFGQGIKSILKAQADWRPGVLGAVAQVISVPAEYVLAVETALGAALQHLIVENDSVAKKAIDYLKQQKSGRVTFLPLNTIQLRPPRDFERNAAKEAGVVGLASQLVHTDAKFANVTEYLLGRTVVVKDLETALTIARKYSYSLRIVTLDGEQLHPGGSVTGGVSNRKESSFLGRASEIESLQQVTAQLSSQLSQLNAAREQWKEELANLNQALSAQSEEKNGTRLQSVQLEGSVAKTAADQERICLTLKTIEEEILIIEQEKMALEEKAALTRQKIVEFENRSHQHKDQVSQWQSALKTLQGNREIYAARITDLKVKYTTLEQEALALEGICGKYRTDMDSYVHQLKSLNQDQETWLGEIQGCRQELQSIVETKNDLLSRKALAENNRKEFYANKMAILSGMQKLEAETKELRRRCHETENRLHELQLMVTKYEYEVNYGFEQLKDHFCLTLEAAQEMYLKEDHHSLASRIKQLEFEITALGPINPGAIEEYIRIKDRFEFLQQQYKDLVEAKDCLLSVIFDIDQTMSKQFIAAFAQINEHFSDIFTRLFGGGKAEVCLVDPDNILETGIEITVQPPGKKQQNLALLSGGERALTVIALLFSFLAYRPAPFCAVDEIDAALDEANVQRFSEFLKDYAKKTQFIVVTHRKGTMESADMMHGVTMEESGVSRLVSVKFMDRAG</sequence>
<dbReference type="GO" id="GO:0005737">
    <property type="term" value="C:cytoplasm"/>
    <property type="evidence" value="ECO:0007669"/>
    <property type="project" value="UniProtKB-SubCell"/>
</dbReference>
<dbReference type="Gene3D" id="1.20.1060.20">
    <property type="match status" value="1"/>
</dbReference>
<dbReference type="OrthoDB" id="9808768at2"/>
<dbReference type="eggNOG" id="COG1196">
    <property type="taxonomic scope" value="Bacteria"/>
</dbReference>
<comment type="caution">
    <text evidence="9">The sequence shown here is derived from an EMBL/GenBank/DDBJ whole genome shotgun (WGS) entry which is preliminary data.</text>
</comment>
<dbReference type="HAMAP" id="MF_01894">
    <property type="entry name" value="Smc_prok"/>
    <property type="match status" value="1"/>
</dbReference>
<keyword evidence="2 7" id="KW-0963">Cytoplasm</keyword>
<keyword evidence="6 7" id="KW-0238">DNA-binding</keyword>
<dbReference type="GO" id="GO:0030261">
    <property type="term" value="P:chromosome condensation"/>
    <property type="evidence" value="ECO:0007669"/>
    <property type="project" value="InterPro"/>
</dbReference>
<keyword evidence="10" id="KW-1185">Reference proteome</keyword>
<name>F7NFN6_9FIRM</name>
<dbReference type="GO" id="GO:0003677">
    <property type="term" value="F:DNA binding"/>
    <property type="evidence" value="ECO:0007669"/>
    <property type="project" value="UniProtKB-UniRule"/>
</dbReference>
<dbReference type="EMBL" id="AFGF01000030">
    <property type="protein sequence ID" value="EGO65159.1"/>
    <property type="molecule type" value="Genomic_DNA"/>
</dbReference>
<dbReference type="Gene3D" id="3.30.70.1620">
    <property type="match status" value="1"/>
</dbReference>
<dbReference type="Gene3D" id="3.40.50.300">
    <property type="entry name" value="P-loop containing nucleotide triphosphate hydrolases"/>
    <property type="match status" value="2"/>
</dbReference>
<dbReference type="SUPFAM" id="SSF75553">
    <property type="entry name" value="Smc hinge domain"/>
    <property type="match status" value="1"/>
</dbReference>
<feature type="coiled-coil region" evidence="7">
    <location>
        <begin position="432"/>
        <end position="473"/>
    </location>
</feature>
<comment type="subunit">
    <text evidence="7">Homodimer.</text>
</comment>
<dbReference type="InterPro" id="IPR027417">
    <property type="entry name" value="P-loop_NTPase"/>
</dbReference>
<dbReference type="SUPFAM" id="SSF52540">
    <property type="entry name" value="P-loop containing nucleoside triphosphate hydrolases"/>
    <property type="match status" value="1"/>
</dbReference>
<dbReference type="PANTHER" id="PTHR43977">
    <property type="entry name" value="STRUCTURAL MAINTENANCE OF CHROMOSOMES PROTEIN 3"/>
    <property type="match status" value="1"/>
</dbReference>
<dbReference type="GO" id="GO:0007059">
    <property type="term" value="P:chromosome segregation"/>
    <property type="evidence" value="ECO:0007669"/>
    <property type="project" value="UniProtKB-UniRule"/>
</dbReference>
<evidence type="ECO:0000313" key="10">
    <source>
        <dbReference type="Proteomes" id="UP000003240"/>
    </source>
</evidence>
<accession>F7NFN6</accession>
<dbReference type="FunFam" id="3.40.50.300:FF:000901">
    <property type="entry name" value="Chromosome partition protein Smc"/>
    <property type="match status" value="1"/>
</dbReference>
<organism evidence="9 10">
    <name type="scientific">Acetonema longum DSM 6540</name>
    <dbReference type="NCBI Taxonomy" id="1009370"/>
    <lineage>
        <taxon>Bacteria</taxon>
        <taxon>Bacillati</taxon>
        <taxon>Bacillota</taxon>
        <taxon>Negativicutes</taxon>
        <taxon>Acetonemataceae</taxon>
        <taxon>Acetonema</taxon>
    </lineage>
</organism>
<dbReference type="InterPro" id="IPR024704">
    <property type="entry name" value="SMC"/>
</dbReference>
<feature type="binding site" evidence="7">
    <location>
        <begin position="34"/>
        <end position="41"/>
    </location>
    <ligand>
        <name>ATP</name>
        <dbReference type="ChEBI" id="CHEBI:30616"/>
    </ligand>
</feature>
<dbReference type="GO" id="GO:0007062">
    <property type="term" value="P:sister chromatid cohesion"/>
    <property type="evidence" value="ECO:0007669"/>
    <property type="project" value="InterPro"/>
</dbReference>
<comment type="domain">
    <text evidence="7">Contains large globular domains required for ATP hydrolysis at each terminus and a third globular domain forming a flexible hinge near the middle of the molecule. These domains are separated by coiled-coil structures.</text>
</comment>
<feature type="coiled-coil region" evidence="7">
    <location>
        <begin position="684"/>
        <end position="725"/>
    </location>
</feature>
<evidence type="ECO:0000256" key="3">
    <source>
        <dbReference type="ARBA" id="ARBA00022741"/>
    </source>
</evidence>
<dbReference type="STRING" id="1009370.ALO_04326"/>
<feature type="coiled-coil region" evidence="7">
    <location>
        <begin position="229"/>
        <end position="389"/>
    </location>
</feature>
<dbReference type="Pfam" id="PF06470">
    <property type="entry name" value="SMC_hinge"/>
    <property type="match status" value="1"/>
</dbReference>
<dbReference type="InterPro" id="IPR003395">
    <property type="entry name" value="RecF/RecN/SMC_N"/>
</dbReference>
<dbReference type="NCBIfam" id="TIGR02168">
    <property type="entry name" value="SMC_prok_B"/>
    <property type="match status" value="1"/>
</dbReference>
<feature type="coiled-coil region" evidence="7">
    <location>
        <begin position="908"/>
        <end position="935"/>
    </location>
</feature>
<dbReference type="FunFam" id="3.40.50.300:FF:000984">
    <property type="entry name" value="Chromosome partition protein Smc"/>
    <property type="match status" value="1"/>
</dbReference>
<comment type="function">
    <text evidence="7">Required for chromosome condensation and partitioning.</text>
</comment>
<dbReference type="GO" id="GO:0006260">
    <property type="term" value="P:DNA replication"/>
    <property type="evidence" value="ECO:0007669"/>
    <property type="project" value="UniProtKB-UniRule"/>
</dbReference>
<proteinExistence type="inferred from homology"/>
<keyword evidence="4 7" id="KW-0067">ATP-binding</keyword>
<dbReference type="InterPro" id="IPR011890">
    <property type="entry name" value="SMC_prok"/>
</dbReference>
<evidence type="ECO:0000256" key="4">
    <source>
        <dbReference type="ARBA" id="ARBA00022840"/>
    </source>
</evidence>
<dbReference type="InterPro" id="IPR036277">
    <property type="entry name" value="SMC_hinge_sf"/>
</dbReference>
<dbReference type="RefSeq" id="WP_004573088.1">
    <property type="nucleotide sequence ID" value="NZ_AFGF01000030.1"/>
</dbReference>
<dbReference type="CDD" id="cd03278">
    <property type="entry name" value="ABC_SMC_barmotin"/>
    <property type="match status" value="1"/>
</dbReference>
<dbReference type="InterPro" id="IPR010935">
    <property type="entry name" value="SMC_hinge"/>
</dbReference>
<evidence type="ECO:0000256" key="2">
    <source>
        <dbReference type="ARBA" id="ARBA00022490"/>
    </source>
</evidence>
<dbReference type="Pfam" id="PF02463">
    <property type="entry name" value="SMC_N"/>
    <property type="match status" value="1"/>
</dbReference>
<comment type="subcellular location">
    <subcellularLocation>
        <location evidence="1 7">Cytoplasm</location>
    </subcellularLocation>
</comment>
<feature type="coiled-coil region" evidence="7">
    <location>
        <begin position="169"/>
        <end position="203"/>
    </location>
</feature>
<gene>
    <name evidence="7" type="primary">smc</name>
    <name evidence="9" type="ORF">ALO_04326</name>
</gene>
<protein>
    <recommendedName>
        <fullName evidence="7">Chromosome partition protein Smc</fullName>
    </recommendedName>
</protein>
<dbReference type="GO" id="GO:0016887">
    <property type="term" value="F:ATP hydrolysis activity"/>
    <property type="evidence" value="ECO:0007669"/>
    <property type="project" value="InterPro"/>
</dbReference>
<evidence type="ECO:0000256" key="5">
    <source>
        <dbReference type="ARBA" id="ARBA00023054"/>
    </source>
</evidence>
<dbReference type="GO" id="GO:0005694">
    <property type="term" value="C:chromosome"/>
    <property type="evidence" value="ECO:0007669"/>
    <property type="project" value="InterPro"/>
</dbReference>
<dbReference type="SMART" id="SM00968">
    <property type="entry name" value="SMC_hinge"/>
    <property type="match status" value="1"/>
</dbReference>
<evidence type="ECO:0000259" key="8">
    <source>
        <dbReference type="SMART" id="SM00968"/>
    </source>
</evidence>
<evidence type="ECO:0000256" key="6">
    <source>
        <dbReference type="ARBA" id="ARBA00023125"/>
    </source>
</evidence>
<dbReference type="Proteomes" id="UP000003240">
    <property type="component" value="Unassembled WGS sequence"/>
</dbReference>
<feature type="domain" description="SMC hinge" evidence="8">
    <location>
        <begin position="524"/>
        <end position="642"/>
    </location>
</feature>
<reference evidence="9 10" key="1">
    <citation type="journal article" date="2011" name="EMBO J.">
        <title>Structural diversity of bacterial flagellar motors.</title>
        <authorList>
            <person name="Chen S."/>
            <person name="Beeby M."/>
            <person name="Murphy G.E."/>
            <person name="Leadbetter J.R."/>
            <person name="Hendrixson D.R."/>
            <person name="Briegel A."/>
            <person name="Li Z."/>
            <person name="Shi J."/>
            <person name="Tocheva E.I."/>
            <person name="Muller A."/>
            <person name="Dobro M.J."/>
            <person name="Jensen G.J."/>
        </authorList>
    </citation>
    <scope>NUCLEOTIDE SEQUENCE [LARGE SCALE GENOMIC DNA]</scope>
    <source>
        <strain evidence="9 10">DSM 6540</strain>
    </source>
</reference>
<dbReference type="SUPFAM" id="SSF57997">
    <property type="entry name" value="Tropomyosin"/>
    <property type="match status" value="1"/>
</dbReference>